<dbReference type="RefSeq" id="XP_029226612.1">
    <property type="nucleotide sequence ID" value="XM_029373322.1"/>
</dbReference>
<dbReference type="Pfam" id="PF00069">
    <property type="entry name" value="Pkinase"/>
    <property type="match status" value="1"/>
</dbReference>
<evidence type="ECO:0000313" key="14">
    <source>
        <dbReference type="Proteomes" id="UP000284403"/>
    </source>
</evidence>
<dbReference type="EMBL" id="MKKU01000432">
    <property type="protein sequence ID" value="RNF12814.1"/>
    <property type="molecule type" value="Genomic_DNA"/>
</dbReference>
<dbReference type="PROSITE" id="PS00107">
    <property type="entry name" value="PROTEIN_KINASE_ATP"/>
    <property type="match status" value="1"/>
</dbReference>
<evidence type="ECO:0000256" key="2">
    <source>
        <dbReference type="ARBA" id="ARBA00012513"/>
    </source>
</evidence>
<dbReference type="SMART" id="SM00220">
    <property type="entry name" value="S_TKc"/>
    <property type="match status" value="1"/>
</dbReference>
<dbReference type="InterPro" id="IPR000719">
    <property type="entry name" value="Prot_kinase_dom"/>
</dbReference>
<sequence length="470" mass="51927">MDAFPGYMKFLQRNTLPRRRLMGERFRVVRTLGRGSFGEVVLVEDRTANGARAVVKNFRRKEAAAAAGEAMERQIQDALVEARVMASFNDDGIVRLMDLWFEESQGVVCFLMEYCPGGDLEAYMQKHYPLTEELLLHFFLQCLLALAQVHTKEIVHRDVKPSNILLGRKGRRVPTLKVADFGLSAFCSEDDGAVEVSVLVGTPLFMSPETIAEGLCGYGSDVWSLGVVFYRMMTNLHPFLGNSMGALRRSITTGAPPHPSLLSRRGYSLELGDLVMSMLEKHPFARPSMRQLIFSPLFARALLQCPWRSRRLRGALCLFACHTDYAVPVLAAPRFDASIVGVLEFGDHAFVANEVHARAAPGPRSLSPEISTAATDSLPGVVVWCHVVAPWEGYCLKYERGRATLRHVGDCTQCGPIVDAETLLSARDSSPEQTLPSAVPLTQTSCSPAREKSRSNVAKNILSSFFRNCG</sequence>
<comment type="catalytic activity">
    <reaction evidence="9">
        <text>L-seryl-[protein] + ATP = O-phospho-L-seryl-[protein] + ADP + H(+)</text>
        <dbReference type="Rhea" id="RHEA:17989"/>
        <dbReference type="Rhea" id="RHEA-COMP:9863"/>
        <dbReference type="Rhea" id="RHEA-COMP:11604"/>
        <dbReference type="ChEBI" id="CHEBI:15378"/>
        <dbReference type="ChEBI" id="CHEBI:29999"/>
        <dbReference type="ChEBI" id="CHEBI:30616"/>
        <dbReference type="ChEBI" id="CHEBI:83421"/>
        <dbReference type="ChEBI" id="CHEBI:456216"/>
        <dbReference type="EC" id="2.7.11.1"/>
    </reaction>
</comment>
<dbReference type="OrthoDB" id="248923at2759"/>
<evidence type="ECO:0000256" key="6">
    <source>
        <dbReference type="ARBA" id="ARBA00022777"/>
    </source>
</evidence>
<dbReference type="InterPro" id="IPR017441">
    <property type="entry name" value="Protein_kinase_ATP_BS"/>
</dbReference>
<dbReference type="InterPro" id="IPR050660">
    <property type="entry name" value="NEK_Ser/Thr_kinase"/>
</dbReference>
<keyword evidence="4 13" id="KW-0808">Transferase</keyword>
<dbReference type="AlphaFoldDB" id="A0A422P570"/>
<keyword evidence="6" id="KW-0418">Kinase</keyword>
<protein>
    <recommendedName>
        <fullName evidence="2">non-specific serine/threonine protein kinase</fullName>
        <ecNumber evidence="2">2.7.11.1</ecNumber>
    </recommendedName>
</protein>
<evidence type="ECO:0000256" key="7">
    <source>
        <dbReference type="ARBA" id="ARBA00022840"/>
    </source>
</evidence>
<dbReference type="PROSITE" id="PS50011">
    <property type="entry name" value="PROTEIN_KINASE_DOM"/>
    <property type="match status" value="1"/>
</dbReference>
<evidence type="ECO:0000313" key="13">
    <source>
        <dbReference type="EMBL" id="RNF12814.1"/>
    </source>
</evidence>
<gene>
    <name evidence="13" type="ORF">Tco025E_06445</name>
</gene>
<feature type="domain" description="Protein kinase" evidence="12">
    <location>
        <begin position="26"/>
        <end position="298"/>
    </location>
</feature>
<evidence type="ECO:0000256" key="1">
    <source>
        <dbReference type="ARBA" id="ARBA00010886"/>
    </source>
</evidence>
<dbReference type="PANTHER" id="PTHR43671">
    <property type="entry name" value="SERINE/THREONINE-PROTEIN KINASE NEK"/>
    <property type="match status" value="1"/>
</dbReference>
<keyword evidence="3 11" id="KW-0723">Serine/threonine-protein kinase</keyword>
<evidence type="ECO:0000256" key="10">
    <source>
        <dbReference type="PROSITE-ProRule" id="PRU10141"/>
    </source>
</evidence>
<comment type="caution">
    <text evidence="13">The sequence shown here is derived from an EMBL/GenBank/DDBJ whole genome shotgun (WGS) entry which is preliminary data.</text>
</comment>
<dbReference type="Proteomes" id="UP000284403">
    <property type="component" value="Unassembled WGS sequence"/>
</dbReference>
<dbReference type="PANTHER" id="PTHR43671:SF98">
    <property type="entry name" value="SERINE_THREONINE-PROTEIN KINASE NEK11"/>
    <property type="match status" value="1"/>
</dbReference>
<evidence type="ECO:0000256" key="11">
    <source>
        <dbReference type="RuleBase" id="RU000304"/>
    </source>
</evidence>
<dbReference type="PROSITE" id="PS00108">
    <property type="entry name" value="PROTEIN_KINASE_ST"/>
    <property type="match status" value="1"/>
</dbReference>
<evidence type="ECO:0000256" key="8">
    <source>
        <dbReference type="ARBA" id="ARBA00047899"/>
    </source>
</evidence>
<dbReference type="InterPro" id="IPR011009">
    <property type="entry name" value="Kinase-like_dom_sf"/>
</dbReference>
<dbReference type="Gene3D" id="1.10.510.10">
    <property type="entry name" value="Transferase(Phosphotransferase) domain 1"/>
    <property type="match status" value="1"/>
</dbReference>
<dbReference type="GO" id="GO:0005524">
    <property type="term" value="F:ATP binding"/>
    <property type="evidence" value="ECO:0007669"/>
    <property type="project" value="UniProtKB-UniRule"/>
</dbReference>
<evidence type="ECO:0000256" key="3">
    <source>
        <dbReference type="ARBA" id="ARBA00022527"/>
    </source>
</evidence>
<reference evidence="13 14" key="1">
    <citation type="journal article" date="2018" name="BMC Genomics">
        <title>Genomic comparison of Trypanosoma conorhini and Trypanosoma rangeli to Trypanosoma cruzi strains of high and low virulence.</title>
        <authorList>
            <person name="Bradwell K.R."/>
            <person name="Koparde V.N."/>
            <person name="Matveyev A.V."/>
            <person name="Serrano M.G."/>
            <person name="Alves J.M."/>
            <person name="Parikh H."/>
            <person name="Huang B."/>
            <person name="Lee V."/>
            <person name="Espinosa-Alvarez O."/>
            <person name="Ortiz P.A."/>
            <person name="Costa-Martins A.G."/>
            <person name="Teixeira M.M."/>
            <person name="Buck G.A."/>
        </authorList>
    </citation>
    <scope>NUCLEOTIDE SEQUENCE [LARGE SCALE GENOMIC DNA]</scope>
    <source>
        <strain evidence="13 14">025E</strain>
    </source>
</reference>
<feature type="binding site" evidence="10">
    <location>
        <position position="56"/>
    </location>
    <ligand>
        <name>ATP</name>
        <dbReference type="ChEBI" id="CHEBI:30616"/>
    </ligand>
</feature>
<evidence type="ECO:0000256" key="5">
    <source>
        <dbReference type="ARBA" id="ARBA00022741"/>
    </source>
</evidence>
<proteinExistence type="inferred from homology"/>
<evidence type="ECO:0000256" key="9">
    <source>
        <dbReference type="ARBA" id="ARBA00048679"/>
    </source>
</evidence>
<evidence type="ECO:0000259" key="12">
    <source>
        <dbReference type="PROSITE" id="PS50011"/>
    </source>
</evidence>
<organism evidence="13 14">
    <name type="scientific">Trypanosoma conorhini</name>
    <dbReference type="NCBI Taxonomy" id="83891"/>
    <lineage>
        <taxon>Eukaryota</taxon>
        <taxon>Discoba</taxon>
        <taxon>Euglenozoa</taxon>
        <taxon>Kinetoplastea</taxon>
        <taxon>Metakinetoplastina</taxon>
        <taxon>Trypanosomatida</taxon>
        <taxon>Trypanosomatidae</taxon>
        <taxon>Trypanosoma</taxon>
    </lineage>
</organism>
<name>A0A422P570_9TRYP</name>
<comment type="similarity">
    <text evidence="1">Belongs to the protein kinase superfamily. NEK Ser/Thr protein kinase family. NIMA subfamily.</text>
</comment>
<keyword evidence="14" id="KW-1185">Reference proteome</keyword>
<keyword evidence="7 10" id="KW-0067">ATP-binding</keyword>
<dbReference type="EC" id="2.7.11.1" evidence="2"/>
<accession>A0A422P570</accession>
<dbReference type="InterPro" id="IPR008271">
    <property type="entry name" value="Ser/Thr_kinase_AS"/>
</dbReference>
<evidence type="ECO:0000256" key="4">
    <source>
        <dbReference type="ARBA" id="ARBA00022679"/>
    </source>
</evidence>
<dbReference type="GeneID" id="40320056"/>
<dbReference type="SUPFAM" id="SSF56112">
    <property type="entry name" value="Protein kinase-like (PK-like)"/>
    <property type="match status" value="1"/>
</dbReference>
<comment type="catalytic activity">
    <reaction evidence="8">
        <text>L-threonyl-[protein] + ATP = O-phospho-L-threonyl-[protein] + ADP + H(+)</text>
        <dbReference type="Rhea" id="RHEA:46608"/>
        <dbReference type="Rhea" id="RHEA-COMP:11060"/>
        <dbReference type="Rhea" id="RHEA-COMP:11605"/>
        <dbReference type="ChEBI" id="CHEBI:15378"/>
        <dbReference type="ChEBI" id="CHEBI:30013"/>
        <dbReference type="ChEBI" id="CHEBI:30616"/>
        <dbReference type="ChEBI" id="CHEBI:61977"/>
        <dbReference type="ChEBI" id="CHEBI:456216"/>
        <dbReference type="EC" id="2.7.11.1"/>
    </reaction>
</comment>
<keyword evidence="5 10" id="KW-0547">Nucleotide-binding</keyword>
<dbReference type="GO" id="GO:0004674">
    <property type="term" value="F:protein serine/threonine kinase activity"/>
    <property type="evidence" value="ECO:0007669"/>
    <property type="project" value="UniProtKB-KW"/>
</dbReference>